<reference evidence="11" key="4">
    <citation type="submission" date="2025-09" db="UniProtKB">
        <authorList>
            <consortium name="Ensembl"/>
        </authorList>
    </citation>
    <scope>IDENTIFICATION</scope>
</reference>
<dbReference type="GeneTree" id="ENSGT00940000166361"/>
<proteinExistence type="inferred from homology"/>
<feature type="compositionally biased region" description="Polar residues" evidence="9">
    <location>
        <begin position="78"/>
        <end position="87"/>
    </location>
</feature>
<dbReference type="Gene3D" id="1.10.950.10">
    <property type="entry name" value="Villin headpiece domain"/>
    <property type="match status" value="1"/>
</dbReference>
<dbReference type="FunFam" id="1.10.950.10:FF:000003">
    <property type="entry name" value="supervillin isoform X2"/>
    <property type="match status" value="1"/>
</dbReference>
<dbReference type="InterPro" id="IPR029006">
    <property type="entry name" value="ADF-H/Gelsolin-like_dom_sf"/>
</dbReference>
<dbReference type="Pfam" id="PF00626">
    <property type="entry name" value="Gelsolin"/>
    <property type="match status" value="1"/>
</dbReference>
<sequence>PTTSKSADVIEVQIGASQRWSGSNSVMDGIDTLQSSAPETKAERIARYKAERRRELAERYGNTEELTSKYVRKDRKTAGTSETVSLTTKEKEKCEDNGAEQTCTRRGFRSKVAEPVEPANEEPTKRTAHPKTETTTSSKSEAVPSIKMSSHSSLHSDRALPLSRNRDASPPPSPPCQSAAVLKRQDSGPQGIKGILKKSRSTSVESDHSDGSMPDRFPAQQSSVTLSHPQSEDNEEEVEVEEEEEEEQEEVEQQEEEEEEMEEEVNGENGKEDKSLTDEFPDGGCISINRYQRGSSSSSGGGSYEEMRSPSPDESLEKSSTMSEDVEELESSLDGSQSSSFKQRSKSNVDVEPKMSLADRMKILKEKEEQWKCKGKGAANDSNQFTVAGRMAKKGETILWALVGLNKLIHFLFHLFFLPMLWLVGAGVSKSKTSTIEVTAEMEKEVMKLDDEETFGNFYRSVSPSAIQDTGVVVTEEDLSQIPTESPKLTSAVAEHKRAVRPARRNQGSRNPLRALAARNDIRQVYTEQRLNVATVETKRIQVERMAKHSNLADVALAGLASKENFRKVNLRSVKSTDVVTNNSAVPFNKLMLIRIKGRRHVQVRLVEPTAQSLNSGDCFLLITPKHCYMWSGEFANVIEKAKTSEMAAFVQAKRDLGCKAPQVTVLEEGINTESRWAKEFWTLLGGKTKYRGAGEPEEDELYESGVVDSNGVYRLQGDKLVPHEDAWASIPSVSLLDSKEVLVFDFGSEVYVWHGKDVPLSDRKVAVKLGKQLYSGSYDYSHCRVNPLDCDMLILKGEGRPSWALFGRLSEHNETSLFREKFLDWAERKKEEAAQLHPCDAKDLLNNEPEPVKTILEGINVQRGHGLVRTEDGRQAELATVAVEAWHIREHGEEEVPEESLGQLHEGDAYIIRWKYSVTTLVGKRQKPGELSAGGPGRERAAYFFWQGRHSSASEKGTSALMTVELGSHRGSQVLVTQGKEPPCFLQLFQGGLIIHKGSRENNTNNTEAWRLFCVRGEAESEALLVEVDCQHSSLRSRGSLVLLNAEKGQLYLWHGCKAHASAKQVAKRAVDKLTQRHPSELGLSLSSSVRVEEVEEGSEPAEFVKALGLKDKKAYDCMLDDPGKYNHTPRLFSLSASSGVFEGEEVLYPARVAEGVMAMPFLQENLYAAQQPALFLLDNRMEVYLWQGWQPEDTQCTGSAKMRWDSERKCAMETVLQYCKEKNPRRPPLAYLILAGCEPLTFTNIFPYWEKDPNIASKAGLSKKVILVKEALSKLSKQQYSIEELTRKPLPEGVDPLRLEDYLSDQDFKKLLEMSRVEFNALPNWKQKNLKKSKGLF</sequence>
<dbReference type="GO" id="GO:0051016">
    <property type="term" value="P:barbed-end actin filament capping"/>
    <property type="evidence" value="ECO:0007669"/>
    <property type="project" value="TreeGrafter"/>
</dbReference>
<dbReference type="CDD" id="cd11293">
    <property type="entry name" value="gelsolin_S4_like"/>
    <property type="match status" value="1"/>
</dbReference>
<evidence type="ECO:0000256" key="3">
    <source>
        <dbReference type="ARBA" id="ARBA00008418"/>
    </source>
</evidence>
<comment type="similarity">
    <text evidence="3">Belongs to the villin/gelsolin family.</text>
</comment>
<organism evidence="11 12">
    <name type="scientific">Astatotilapia calliptera</name>
    <name type="common">Eastern happy</name>
    <name type="synonym">Chromis callipterus</name>
    <dbReference type="NCBI Taxonomy" id="8154"/>
    <lineage>
        <taxon>Eukaryota</taxon>
        <taxon>Metazoa</taxon>
        <taxon>Chordata</taxon>
        <taxon>Craniata</taxon>
        <taxon>Vertebrata</taxon>
        <taxon>Euteleostomi</taxon>
        <taxon>Actinopterygii</taxon>
        <taxon>Neopterygii</taxon>
        <taxon>Teleostei</taxon>
        <taxon>Neoteleostei</taxon>
        <taxon>Acanthomorphata</taxon>
        <taxon>Ovalentaria</taxon>
        <taxon>Cichlomorphae</taxon>
        <taxon>Cichliformes</taxon>
        <taxon>Cichlidae</taxon>
        <taxon>African cichlids</taxon>
        <taxon>Pseudocrenilabrinae</taxon>
        <taxon>Haplochromini</taxon>
        <taxon>Astatotilapia</taxon>
    </lineage>
</organism>
<evidence type="ECO:0000256" key="5">
    <source>
        <dbReference type="ARBA" id="ARBA00022737"/>
    </source>
</evidence>
<dbReference type="InterPro" id="IPR007123">
    <property type="entry name" value="Gelsolin-like_dom"/>
</dbReference>
<keyword evidence="12" id="KW-1185">Reference proteome</keyword>
<dbReference type="GO" id="GO:0008154">
    <property type="term" value="P:actin polymerization or depolymerization"/>
    <property type="evidence" value="ECO:0007669"/>
    <property type="project" value="TreeGrafter"/>
</dbReference>
<dbReference type="GO" id="GO:0015629">
    <property type="term" value="C:actin cytoskeleton"/>
    <property type="evidence" value="ECO:0007669"/>
    <property type="project" value="TreeGrafter"/>
</dbReference>
<keyword evidence="6" id="KW-0472">Membrane</keyword>
<feature type="region of interest" description="Disordered" evidence="9">
    <location>
        <begin position="71"/>
        <end position="352"/>
    </location>
</feature>
<evidence type="ECO:0000256" key="1">
    <source>
        <dbReference type="ARBA" id="ARBA00004170"/>
    </source>
</evidence>
<accession>A0AAX7V964</accession>
<dbReference type="InterPro" id="IPR007122">
    <property type="entry name" value="Villin/Gelsolin"/>
</dbReference>
<dbReference type="GO" id="GO:0005737">
    <property type="term" value="C:cytoplasm"/>
    <property type="evidence" value="ECO:0007669"/>
    <property type="project" value="TreeGrafter"/>
</dbReference>
<dbReference type="GO" id="GO:0051015">
    <property type="term" value="F:actin filament binding"/>
    <property type="evidence" value="ECO:0007669"/>
    <property type="project" value="InterPro"/>
</dbReference>
<feature type="domain" description="HP" evidence="10">
    <location>
        <begin position="1276"/>
        <end position="1339"/>
    </location>
</feature>
<dbReference type="SUPFAM" id="SSF47050">
    <property type="entry name" value="VHP, Villin headpiece domain"/>
    <property type="match status" value="1"/>
</dbReference>
<dbReference type="SMART" id="SM00262">
    <property type="entry name" value="GEL"/>
    <property type="match status" value="4"/>
</dbReference>
<evidence type="ECO:0000256" key="8">
    <source>
        <dbReference type="ARBA" id="ARBA00023212"/>
    </source>
</evidence>
<feature type="compositionally biased region" description="Low complexity" evidence="9">
    <location>
        <begin position="332"/>
        <end position="342"/>
    </location>
</feature>
<evidence type="ECO:0000313" key="12">
    <source>
        <dbReference type="Proteomes" id="UP000265100"/>
    </source>
</evidence>
<dbReference type="Proteomes" id="UP000265100">
    <property type="component" value="Chromosome 3"/>
</dbReference>
<evidence type="ECO:0000256" key="7">
    <source>
        <dbReference type="ARBA" id="ARBA00023203"/>
    </source>
</evidence>
<dbReference type="PANTHER" id="PTHR11977">
    <property type="entry name" value="VILLIN"/>
    <property type="match status" value="1"/>
</dbReference>
<keyword evidence="7" id="KW-0009">Actin-binding</keyword>
<evidence type="ECO:0000313" key="11">
    <source>
        <dbReference type="Ensembl" id="ENSACLP00000073031.1"/>
    </source>
</evidence>
<dbReference type="SUPFAM" id="SSF55753">
    <property type="entry name" value="Actin depolymerizing proteins"/>
    <property type="match status" value="5"/>
</dbReference>
<evidence type="ECO:0000256" key="9">
    <source>
        <dbReference type="SAM" id="MobiDB-lite"/>
    </source>
</evidence>
<keyword evidence="8" id="KW-0206">Cytoskeleton</keyword>
<dbReference type="GO" id="GO:0051014">
    <property type="term" value="P:actin filament severing"/>
    <property type="evidence" value="ECO:0007669"/>
    <property type="project" value="TreeGrafter"/>
</dbReference>
<evidence type="ECO:0000256" key="2">
    <source>
        <dbReference type="ARBA" id="ARBA00004245"/>
    </source>
</evidence>
<dbReference type="Ensembl" id="ENSACLT00000066179.1">
    <property type="protein sequence ID" value="ENSACLP00000073031.1"/>
    <property type="gene ID" value="ENSACLG00000011963.2"/>
</dbReference>
<dbReference type="Gene3D" id="3.40.20.10">
    <property type="entry name" value="Severin"/>
    <property type="match status" value="5"/>
</dbReference>
<evidence type="ECO:0000256" key="4">
    <source>
        <dbReference type="ARBA" id="ARBA00022490"/>
    </source>
</evidence>
<dbReference type="GO" id="GO:0016020">
    <property type="term" value="C:membrane"/>
    <property type="evidence" value="ECO:0007669"/>
    <property type="project" value="UniProtKB-SubCell"/>
</dbReference>
<feature type="compositionally biased region" description="Acidic residues" evidence="9">
    <location>
        <begin position="232"/>
        <end position="266"/>
    </location>
</feature>
<dbReference type="SMART" id="SM00153">
    <property type="entry name" value="VHP"/>
    <property type="match status" value="1"/>
</dbReference>
<name>A0AAX7V964_ASTCA</name>
<dbReference type="GO" id="GO:0005546">
    <property type="term" value="F:phosphatidylinositol-4,5-bisphosphate binding"/>
    <property type="evidence" value="ECO:0007669"/>
    <property type="project" value="TreeGrafter"/>
</dbReference>
<evidence type="ECO:0000259" key="10">
    <source>
        <dbReference type="PROSITE" id="PS51089"/>
    </source>
</evidence>
<keyword evidence="4" id="KW-0963">Cytoplasm</keyword>
<dbReference type="PROSITE" id="PS51089">
    <property type="entry name" value="HP"/>
    <property type="match status" value="1"/>
</dbReference>
<dbReference type="InterPro" id="IPR036886">
    <property type="entry name" value="Villin_headpiece_dom_sf"/>
</dbReference>
<reference evidence="11 12" key="1">
    <citation type="submission" date="2018-05" db="EMBL/GenBank/DDBJ databases">
        <authorList>
            <person name="Datahose"/>
        </authorList>
    </citation>
    <scope>NUCLEOTIDE SEQUENCE</scope>
</reference>
<protein>
    <recommendedName>
        <fullName evidence="10">HP domain-containing protein</fullName>
    </recommendedName>
</protein>
<dbReference type="PANTHER" id="PTHR11977:SF87">
    <property type="entry name" value="SUPERVILLIN ISOFORM X1"/>
    <property type="match status" value="1"/>
</dbReference>
<reference evidence="11" key="3">
    <citation type="submission" date="2025-08" db="UniProtKB">
        <authorList>
            <consortium name="Ensembl"/>
        </authorList>
    </citation>
    <scope>IDENTIFICATION</scope>
</reference>
<dbReference type="InterPro" id="IPR003128">
    <property type="entry name" value="Villin_headpiece"/>
</dbReference>
<feature type="compositionally biased region" description="Polar residues" evidence="9">
    <location>
        <begin position="219"/>
        <end position="229"/>
    </location>
</feature>
<keyword evidence="5" id="KW-0677">Repeat</keyword>
<dbReference type="Pfam" id="PF02209">
    <property type="entry name" value="VHP"/>
    <property type="match status" value="1"/>
</dbReference>
<reference evidence="12" key="2">
    <citation type="submission" date="2023-03" db="EMBL/GenBank/DDBJ databases">
        <authorList>
            <consortium name="Wellcome Sanger Institute Data Sharing"/>
        </authorList>
    </citation>
    <scope>NUCLEOTIDE SEQUENCE [LARGE SCALE GENOMIC DNA]</scope>
</reference>
<evidence type="ECO:0000256" key="6">
    <source>
        <dbReference type="ARBA" id="ARBA00023136"/>
    </source>
</evidence>
<dbReference type="PRINTS" id="PR00597">
    <property type="entry name" value="GELSOLIN"/>
</dbReference>
<dbReference type="CDD" id="cd11289">
    <property type="entry name" value="gelsolin_S2_like"/>
    <property type="match status" value="1"/>
</dbReference>
<comment type="subcellular location">
    <subcellularLocation>
        <location evidence="2">Cytoplasm</location>
        <location evidence="2">Cytoskeleton</location>
    </subcellularLocation>
    <subcellularLocation>
        <location evidence="1">Membrane</location>
        <topology evidence="1">Peripheral membrane protein</topology>
    </subcellularLocation>
</comment>